<protein>
    <recommendedName>
        <fullName evidence="4">Pal1 cell morphology protein-domain-containing protein</fullName>
    </recommendedName>
</protein>
<evidence type="ECO:0008006" key="4">
    <source>
        <dbReference type="Google" id="ProtNLM"/>
    </source>
</evidence>
<dbReference type="GO" id="GO:0005737">
    <property type="term" value="C:cytoplasm"/>
    <property type="evidence" value="ECO:0007669"/>
    <property type="project" value="TreeGrafter"/>
</dbReference>
<feature type="compositionally biased region" description="Basic and acidic residues" evidence="1">
    <location>
        <begin position="101"/>
        <end position="121"/>
    </location>
</feature>
<name>A0A6A6PTF2_9PEZI</name>
<gene>
    <name evidence="2" type="ORF">BDY17DRAFT_298639</name>
</gene>
<feature type="compositionally biased region" description="Low complexity" evidence="1">
    <location>
        <begin position="1"/>
        <end position="13"/>
    </location>
</feature>
<feature type="region of interest" description="Disordered" evidence="1">
    <location>
        <begin position="1"/>
        <end position="272"/>
    </location>
</feature>
<evidence type="ECO:0000313" key="3">
    <source>
        <dbReference type="Proteomes" id="UP000799767"/>
    </source>
</evidence>
<dbReference type="OrthoDB" id="5389892at2759"/>
<dbReference type="PANTHER" id="PTHR28307">
    <property type="entry name" value="PROTEIN PAL1"/>
    <property type="match status" value="1"/>
</dbReference>
<dbReference type="EMBL" id="MU001636">
    <property type="protein sequence ID" value="KAF2482507.1"/>
    <property type="molecule type" value="Genomic_DNA"/>
</dbReference>
<feature type="compositionally biased region" description="Polar residues" evidence="1">
    <location>
        <begin position="68"/>
        <end position="82"/>
    </location>
</feature>
<keyword evidence="3" id="KW-1185">Reference proteome</keyword>
<dbReference type="PANTHER" id="PTHR28307:SF1">
    <property type="entry name" value="PAL1 CELL MORPHOLOGY PROTEIN"/>
    <property type="match status" value="1"/>
</dbReference>
<feature type="compositionally biased region" description="Basic and acidic residues" evidence="1">
    <location>
        <begin position="234"/>
        <end position="257"/>
    </location>
</feature>
<dbReference type="Proteomes" id="UP000799767">
    <property type="component" value="Unassembled WGS sequence"/>
</dbReference>
<dbReference type="Pfam" id="PF08316">
    <property type="entry name" value="Pal1"/>
    <property type="match status" value="1"/>
</dbReference>
<dbReference type="AlphaFoldDB" id="A0A6A6PTF2"/>
<feature type="compositionally biased region" description="Polar residues" evidence="1">
    <location>
        <begin position="123"/>
        <end position="147"/>
    </location>
</feature>
<organism evidence="2 3">
    <name type="scientific">Neohortaea acidophila</name>
    <dbReference type="NCBI Taxonomy" id="245834"/>
    <lineage>
        <taxon>Eukaryota</taxon>
        <taxon>Fungi</taxon>
        <taxon>Dikarya</taxon>
        <taxon>Ascomycota</taxon>
        <taxon>Pezizomycotina</taxon>
        <taxon>Dothideomycetes</taxon>
        <taxon>Dothideomycetidae</taxon>
        <taxon>Mycosphaerellales</taxon>
        <taxon>Teratosphaeriaceae</taxon>
        <taxon>Neohortaea</taxon>
    </lineage>
</organism>
<sequence length="414" mass="44973">MTHAASSKSAAAALLDPMTAPEPAAADGPGSHFGNTFAPASEINGVTRSPPPASSSPSSNNPYRHGSVRSNRPSSIQNSPPLSATKGGAHTSVRSSSGSPRPEKFPHYRTEVFSDFDDHVSSRNRASSHGTPPSYHEATSSSPNQGNRPRRGSSLRERYPGDPSTHPLDVIRRDSRKAYRSPHLNKRSLPGADTIDRLDPAIGGRAYHHEGPYDAALLSRNRDPKNAPLAALEDSNREALRATPRENIKDSVERHQPLDGVAGVPPGEEDRFGRTYHYREGADLMHEAANGEPAYKQYPGAEYDPEDIKGKGEPAFSLDRALRAHKISDTNDAIELQDRSRVSRDYHRAERRGTLDNRDPVDIAGGEERYADLEIAAVRAGASHDSDARGHHLSAGLGSLKKRIGSLRKKDRDD</sequence>
<evidence type="ECO:0000256" key="1">
    <source>
        <dbReference type="SAM" id="MobiDB-lite"/>
    </source>
</evidence>
<dbReference type="InterPro" id="IPR013226">
    <property type="entry name" value="Pal1"/>
</dbReference>
<accession>A0A6A6PTF2</accession>
<reference evidence="2" key="1">
    <citation type="journal article" date="2020" name="Stud. Mycol.">
        <title>101 Dothideomycetes genomes: a test case for predicting lifestyles and emergence of pathogens.</title>
        <authorList>
            <person name="Haridas S."/>
            <person name="Albert R."/>
            <person name="Binder M."/>
            <person name="Bloem J."/>
            <person name="Labutti K."/>
            <person name="Salamov A."/>
            <person name="Andreopoulos B."/>
            <person name="Baker S."/>
            <person name="Barry K."/>
            <person name="Bills G."/>
            <person name="Bluhm B."/>
            <person name="Cannon C."/>
            <person name="Castanera R."/>
            <person name="Culley D."/>
            <person name="Daum C."/>
            <person name="Ezra D."/>
            <person name="Gonzalez J."/>
            <person name="Henrissat B."/>
            <person name="Kuo A."/>
            <person name="Liang C."/>
            <person name="Lipzen A."/>
            <person name="Lutzoni F."/>
            <person name="Magnuson J."/>
            <person name="Mondo S."/>
            <person name="Nolan M."/>
            <person name="Ohm R."/>
            <person name="Pangilinan J."/>
            <person name="Park H.-J."/>
            <person name="Ramirez L."/>
            <person name="Alfaro M."/>
            <person name="Sun H."/>
            <person name="Tritt A."/>
            <person name="Yoshinaga Y."/>
            <person name="Zwiers L.-H."/>
            <person name="Turgeon B."/>
            <person name="Goodwin S."/>
            <person name="Spatafora J."/>
            <person name="Crous P."/>
            <person name="Grigoriev I."/>
        </authorList>
    </citation>
    <scope>NUCLEOTIDE SEQUENCE</scope>
    <source>
        <strain evidence="2">CBS 113389</strain>
    </source>
</reference>
<proteinExistence type="predicted"/>
<dbReference type="RefSeq" id="XP_033589077.1">
    <property type="nucleotide sequence ID" value="XM_033733774.1"/>
</dbReference>
<evidence type="ECO:0000313" key="2">
    <source>
        <dbReference type="EMBL" id="KAF2482507.1"/>
    </source>
</evidence>
<dbReference type="GeneID" id="54474776"/>
<feature type="region of interest" description="Disordered" evidence="1">
    <location>
        <begin position="380"/>
        <end position="414"/>
    </location>
</feature>